<feature type="transmembrane region" description="Helical" evidence="1">
    <location>
        <begin position="20"/>
        <end position="41"/>
    </location>
</feature>
<organism evidence="2 3">
    <name type="scientific">Carya illinoinensis</name>
    <name type="common">Pecan</name>
    <dbReference type="NCBI Taxonomy" id="32201"/>
    <lineage>
        <taxon>Eukaryota</taxon>
        <taxon>Viridiplantae</taxon>
        <taxon>Streptophyta</taxon>
        <taxon>Embryophyta</taxon>
        <taxon>Tracheophyta</taxon>
        <taxon>Spermatophyta</taxon>
        <taxon>Magnoliopsida</taxon>
        <taxon>eudicotyledons</taxon>
        <taxon>Gunneridae</taxon>
        <taxon>Pentapetalae</taxon>
        <taxon>rosids</taxon>
        <taxon>fabids</taxon>
        <taxon>Fagales</taxon>
        <taxon>Juglandaceae</taxon>
        <taxon>Carya</taxon>
    </lineage>
</organism>
<keyword evidence="1" id="KW-1133">Transmembrane helix</keyword>
<reference evidence="2" key="1">
    <citation type="submission" date="2021-01" db="EMBL/GenBank/DDBJ databases">
        <authorList>
            <person name="Lovell J.T."/>
            <person name="Bentley N."/>
            <person name="Bhattarai G."/>
            <person name="Jenkins J.W."/>
            <person name="Sreedasyam A."/>
            <person name="Alarcon Y."/>
            <person name="Bock C."/>
            <person name="Boston L."/>
            <person name="Carlson J."/>
            <person name="Cervantes K."/>
            <person name="Clermont K."/>
            <person name="Krom N."/>
            <person name="Kubenka K."/>
            <person name="Mamidi S."/>
            <person name="Mattison C."/>
            <person name="Monteros M."/>
            <person name="Pisani C."/>
            <person name="Plott C."/>
            <person name="Rajasekar S."/>
            <person name="Rhein H.S."/>
            <person name="Rohla C."/>
            <person name="Song M."/>
            <person name="Hilaire R.S."/>
            <person name="Shu S."/>
            <person name="Wells L."/>
            <person name="Wang X."/>
            <person name="Webber J."/>
            <person name="Heerema R.J."/>
            <person name="Klein P."/>
            <person name="Conner P."/>
            <person name="Grauke L."/>
            <person name="Grimwood J."/>
            <person name="Schmutz J."/>
            <person name="Randall J.J."/>
        </authorList>
    </citation>
    <scope>NUCLEOTIDE SEQUENCE</scope>
    <source>
        <tissue evidence="2">Leaf</tissue>
    </source>
</reference>
<name>A0A922AFI9_CARIL</name>
<evidence type="ECO:0000313" key="3">
    <source>
        <dbReference type="Proteomes" id="UP000811246"/>
    </source>
</evidence>
<protein>
    <submittedName>
        <fullName evidence="2">Uncharacterized protein</fullName>
    </submittedName>
</protein>
<gene>
    <name evidence="2" type="ORF">I3842_15G119900</name>
</gene>
<sequence length="112" mass="12653">MNYKSHRFLISVNPNNYLNIPTSLSLIPHIPAGCQIFIVLFDFITVAMKSKRVIATTALVCALTQLILPDGLPCSHSFVRLLFIIITDCFDSRYAQAKALRRDHSNENFRGN</sequence>
<dbReference type="Proteomes" id="UP000811246">
    <property type="component" value="Chromosome 15"/>
</dbReference>
<accession>A0A922AFI9</accession>
<evidence type="ECO:0000256" key="1">
    <source>
        <dbReference type="SAM" id="Phobius"/>
    </source>
</evidence>
<comment type="caution">
    <text evidence="2">The sequence shown here is derived from an EMBL/GenBank/DDBJ whole genome shotgun (WGS) entry which is preliminary data.</text>
</comment>
<evidence type="ECO:0000313" key="2">
    <source>
        <dbReference type="EMBL" id="KAG6675759.1"/>
    </source>
</evidence>
<keyword evidence="1" id="KW-0812">Transmembrane</keyword>
<dbReference type="AlphaFoldDB" id="A0A922AFI9"/>
<proteinExistence type="predicted"/>
<dbReference type="EMBL" id="CM031839">
    <property type="protein sequence ID" value="KAG6675759.1"/>
    <property type="molecule type" value="Genomic_DNA"/>
</dbReference>
<keyword evidence="1" id="KW-0472">Membrane</keyword>